<keyword evidence="1" id="KW-0732">Signal</keyword>
<evidence type="ECO:0000313" key="3">
    <source>
        <dbReference type="Proteomes" id="UP001370348"/>
    </source>
</evidence>
<accession>A0ABZ2M9B9</accession>
<evidence type="ECO:0008006" key="4">
    <source>
        <dbReference type="Google" id="ProtNLM"/>
    </source>
</evidence>
<feature type="signal peptide" evidence="1">
    <location>
        <begin position="1"/>
        <end position="24"/>
    </location>
</feature>
<evidence type="ECO:0000256" key="1">
    <source>
        <dbReference type="SAM" id="SignalP"/>
    </source>
</evidence>
<organism evidence="2 3">
    <name type="scientific">Pendulispora albinea</name>
    <dbReference type="NCBI Taxonomy" id="2741071"/>
    <lineage>
        <taxon>Bacteria</taxon>
        <taxon>Pseudomonadati</taxon>
        <taxon>Myxococcota</taxon>
        <taxon>Myxococcia</taxon>
        <taxon>Myxococcales</taxon>
        <taxon>Sorangiineae</taxon>
        <taxon>Pendulisporaceae</taxon>
        <taxon>Pendulispora</taxon>
    </lineage>
</organism>
<dbReference type="RefSeq" id="WP_394828731.1">
    <property type="nucleotide sequence ID" value="NZ_CP089984.1"/>
</dbReference>
<sequence length="278" mass="31526">MMRLRYFVALVLFAVIAIPTSASAAPPWARRRLTLPRHDWAFDLGMGVGHYDYGRDIDDTELGLDFELAVAPIRHLELGFRTGVRLTKSRVTHPDEFGRLYDRQTWGSNGAGYPEPGSRFFPVRPDAFANPEFRVRGQLVDTQVFELALEGRAYIPLEDRSRFTAVFGLPLGIHIGRVVRMDTGVYVPLRVYDPTEIYFSIPFDIWFQVTNRLWLGPLFQFKHRAEPEPASDFGVGFGLGYQFASWVDLKTQIFWPAVDNDRGATNVGAGVGVQLRIE</sequence>
<dbReference type="EMBL" id="CP089984">
    <property type="protein sequence ID" value="WXB19109.1"/>
    <property type="molecule type" value="Genomic_DNA"/>
</dbReference>
<protein>
    <recommendedName>
        <fullName evidence="4">Outer membrane protein beta-barrel domain-containing protein</fullName>
    </recommendedName>
</protein>
<gene>
    <name evidence="2" type="ORF">LZC94_17945</name>
</gene>
<reference evidence="2 3" key="1">
    <citation type="submission" date="2021-12" db="EMBL/GenBank/DDBJ databases">
        <title>Discovery of the Pendulisporaceae a myxobacterial family with distinct sporulation behavior and unique specialized metabolism.</title>
        <authorList>
            <person name="Garcia R."/>
            <person name="Popoff A."/>
            <person name="Bader C.D."/>
            <person name="Loehr J."/>
            <person name="Walesch S."/>
            <person name="Walt C."/>
            <person name="Boldt J."/>
            <person name="Bunk B."/>
            <person name="Haeckl F.J.F.P.J."/>
            <person name="Gunesch A.P."/>
            <person name="Birkelbach J."/>
            <person name="Nuebel U."/>
            <person name="Pietschmann T."/>
            <person name="Bach T."/>
            <person name="Mueller R."/>
        </authorList>
    </citation>
    <scope>NUCLEOTIDE SEQUENCE [LARGE SCALE GENOMIC DNA]</scope>
    <source>
        <strain evidence="2 3">MSr11954</strain>
    </source>
</reference>
<keyword evidence="3" id="KW-1185">Reference proteome</keyword>
<name>A0ABZ2M9B9_9BACT</name>
<evidence type="ECO:0000313" key="2">
    <source>
        <dbReference type="EMBL" id="WXB19109.1"/>
    </source>
</evidence>
<feature type="chain" id="PRO_5047236110" description="Outer membrane protein beta-barrel domain-containing protein" evidence="1">
    <location>
        <begin position="25"/>
        <end position="278"/>
    </location>
</feature>
<proteinExistence type="predicted"/>
<dbReference type="Proteomes" id="UP001370348">
    <property type="component" value="Chromosome"/>
</dbReference>